<organism evidence="1 2">
    <name type="scientific">Parelaphostrongylus tenuis</name>
    <name type="common">Meningeal worm</name>
    <dbReference type="NCBI Taxonomy" id="148309"/>
    <lineage>
        <taxon>Eukaryota</taxon>
        <taxon>Metazoa</taxon>
        <taxon>Ecdysozoa</taxon>
        <taxon>Nematoda</taxon>
        <taxon>Chromadorea</taxon>
        <taxon>Rhabditida</taxon>
        <taxon>Rhabditina</taxon>
        <taxon>Rhabditomorpha</taxon>
        <taxon>Strongyloidea</taxon>
        <taxon>Metastrongylidae</taxon>
        <taxon>Parelaphostrongylus</taxon>
    </lineage>
</organism>
<proteinExistence type="predicted"/>
<keyword evidence="2" id="KW-1185">Reference proteome</keyword>
<protein>
    <submittedName>
        <fullName evidence="1">Uncharacterized protein</fullName>
    </submittedName>
</protein>
<evidence type="ECO:0000313" key="2">
    <source>
        <dbReference type="Proteomes" id="UP001196413"/>
    </source>
</evidence>
<evidence type="ECO:0000313" key="1">
    <source>
        <dbReference type="EMBL" id="KAJ1353669.1"/>
    </source>
</evidence>
<name>A0AAD5MYZ7_PARTN</name>
<gene>
    <name evidence="1" type="ORF">KIN20_010351</name>
</gene>
<dbReference type="EMBL" id="JAHQIW010001805">
    <property type="protein sequence ID" value="KAJ1353669.1"/>
    <property type="molecule type" value="Genomic_DNA"/>
</dbReference>
<reference evidence="1" key="1">
    <citation type="submission" date="2021-06" db="EMBL/GenBank/DDBJ databases">
        <title>Parelaphostrongylus tenuis whole genome reference sequence.</title>
        <authorList>
            <person name="Garwood T.J."/>
            <person name="Larsen P.A."/>
            <person name="Fountain-Jones N.M."/>
            <person name="Garbe J.R."/>
            <person name="Macchietto M.G."/>
            <person name="Kania S.A."/>
            <person name="Gerhold R.W."/>
            <person name="Richards J.E."/>
            <person name="Wolf T.M."/>
        </authorList>
    </citation>
    <scope>NUCLEOTIDE SEQUENCE</scope>
    <source>
        <strain evidence="1">MNPRO001-30</strain>
        <tissue evidence="1">Meninges</tissue>
    </source>
</reference>
<dbReference type="Proteomes" id="UP001196413">
    <property type="component" value="Unassembled WGS sequence"/>
</dbReference>
<accession>A0AAD5MYZ7</accession>
<dbReference type="AlphaFoldDB" id="A0AAD5MYZ7"/>
<sequence>MAVQGSLYRDLLIQEYELERDARTAFENINRAQAQGLCPGEQRFGSLQSFEPASNTNLKDQLCSARSCEVEREIVIE</sequence>
<comment type="caution">
    <text evidence="1">The sequence shown here is derived from an EMBL/GenBank/DDBJ whole genome shotgun (WGS) entry which is preliminary data.</text>
</comment>